<evidence type="ECO:0000313" key="7">
    <source>
        <dbReference type="Proteomes" id="UP000033558"/>
    </source>
</evidence>
<dbReference type="InterPro" id="IPR000847">
    <property type="entry name" value="LysR_HTH_N"/>
</dbReference>
<dbReference type="HOGENOM" id="CLU_039613_6_2_9"/>
<sequence>MNNSKVPKVISSKALSYFAKLAENLNYTKTARMLGITQPALTQQIKKIERNLGTPLFYSVGKQIHLTDAGNILLKSVNEIYASMIDTIDNIQQSTSSTTGTIRLGILSSIENSVLEDFIIQYHNIQPEIIIETVLLNRRQLWDELENNHIDIALMYLPDDSIRNWRPYRTKRIINEDLILLHNNPKLAEQTTVTLKEATERPWVIYPDNYYLTEFLREQFKNNLIDFPEYMGRFASPYLILKFAQAQQLYTALPQSFIMANQPIVHSQQAHFSPDLSFDLSFVYRKEKDHIPRISTFFQEWDHYLDLKSYTDRLQDAVSF</sequence>
<protein>
    <submittedName>
        <fullName evidence="6">Transcription regulator</fullName>
    </submittedName>
</protein>
<dbReference type="RefSeq" id="WP_046316483.1">
    <property type="nucleotide sequence ID" value="NZ_JAMBKK010000001.1"/>
</dbReference>
<feature type="domain" description="HTH lysR-type" evidence="5">
    <location>
        <begin position="10"/>
        <end position="67"/>
    </location>
</feature>
<dbReference type="Gene3D" id="3.40.190.10">
    <property type="entry name" value="Periplasmic binding protein-like II"/>
    <property type="match status" value="2"/>
</dbReference>
<accession>A0A0F4LU33</accession>
<dbReference type="STRING" id="1218492.JG30_08560"/>
<evidence type="ECO:0000256" key="2">
    <source>
        <dbReference type="ARBA" id="ARBA00023015"/>
    </source>
</evidence>
<dbReference type="InterPro" id="IPR036390">
    <property type="entry name" value="WH_DNA-bd_sf"/>
</dbReference>
<evidence type="ECO:0000256" key="3">
    <source>
        <dbReference type="ARBA" id="ARBA00023125"/>
    </source>
</evidence>
<reference evidence="6 7" key="1">
    <citation type="submission" date="2015-01" db="EMBL/GenBank/DDBJ databases">
        <title>Comparative genomics of the lactic acid bacteria isolated from the honey bee gut.</title>
        <authorList>
            <person name="Ellegaard K.M."/>
            <person name="Tamarit D."/>
            <person name="Javelind E."/>
            <person name="Olofsson T."/>
            <person name="Andersson S.G."/>
            <person name="Vasquez A."/>
        </authorList>
    </citation>
    <scope>NUCLEOTIDE SEQUENCE [LARGE SCALE GENOMIC DNA]</scope>
    <source>
        <strain evidence="6 7">Bin4</strain>
    </source>
</reference>
<dbReference type="CDD" id="cd05466">
    <property type="entry name" value="PBP2_LTTR_substrate"/>
    <property type="match status" value="1"/>
</dbReference>
<evidence type="ECO:0000313" key="6">
    <source>
        <dbReference type="EMBL" id="KJY61804.1"/>
    </source>
</evidence>
<name>A0A0F4LU33_9LACO</name>
<dbReference type="EMBL" id="JXJQ01000008">
    <property type="protein sequence ID" value="KJY61804.1"/>
    <property type="molecule type" value="Genomic_DNA"/>
</dbReference>
<comment type="caution">
    <text evidence="6">The sequence shown here is derived from an EMBL/GenBank/DDBJ whole genome shotgun (WGS) entry which is preliminary data.</text>
</comment>
<evidence type="ECO:0000256" key="1">
    <source>
        <dbReference type="ARBA" id="ARBA00009437"/>
    </source>
</evidence>
<dbReference type="InterPro" id="IPR005119">
    <property type="entry name" value="LysR_subst-bd"/>
</dbReference>
<dbReference type="OrthoDB" id="9803735at2"/>
<evidence type="ECO:0000256" key="4">
    <source>
        <dbReference type="ARBA" id="ARBA00023163"/>
    </source>
</evidence>
<dbReference type="AlphaFoldDB" id="A0A0F4LU33"/>
<organism evidence="6 7">
    <name type="scientific">Bombilactobacillus mellifer</name>
    <dbReference type="NCBI Taxonomy" id="1218492"/>
    <lineage>
        <taxon>Bacteria</taxon>
        <taxon>Bacillati</taxon>
        <taxon>Bacillota</taxon>
        <taxon>Bacilli</taxon>
        <taxon>Lactobacillales</taxon>
        <taxon>Lactobacillaceae</taxon>
        <taxon>Bombilactobacillus</taxon>
    </lineage>
</organism>
<evidence type="ECO:0000259" key="5">
    <source>
        <dbReference type="PROSITE" id="PS50931"/>
    </source>
</evidence>
<keyword evidence="2" id="KW-0805">Transcription regulation</keyword>
<dbReference type="Gene3D" id="1.10.10.10">
    <property type="entry name" value="Winged helix-like DNA-binding domain superfamily/Winged helix DNA-binding domain"/>
    <property type="match status" value="1"/>
</dbReference>
<keyword evidence="4" id="KW-0804">Transcription</keyword>
<dbReference type="Pfam" id="PF03466">
    <property type="entry name" value="LysR_substrate"/>
    <property type="match status" value="1"/>
</dbReference>
<dbReference type="PROSITE" id="PS50931">
    <property type="entry name" value="HTH_LYSR"/>
    <property type="match status" value="1"/>
</dbReference>
<dbReference type="SUPFAM" id="SSF53850">
    <property type="entry name" value="Periplasmic binding protein-like II"/>
    <property type="match status" value="1"/>
</dbReference>
<keyword evidence="7" id="KW-1185">Reference proteome</keyword>
<comment type="similarity">
    <text evidence="1">Belongs to the LysR transcriptional regulatory family.</text>
</comment>
<dbReference type="PATRIC" id="fig|1218492.5.peg.995"/>
<dbReference type="GO" id="GO:0003700">
    <property type="term" value="F:DNA-binding transcription factor activity"/>
    <property type="evidence" value="ECO:0007669"/>
    <property type="project" value="InterPro"/>
</dbReference>
<dbReference type="GO" id="GO:0000976">
    <property type="term" value="F:transcription cis-regulatory region binding"/>
    <property type="evidence" value="ECO:0007669"/>
    <property type="project" value="TreeGrafter"/>
</dbReference>
<keyword evidence="3" id="KW-0238">DNA-binding</keyword>
<proteinExistence type="inferred from homology"/>
<dbReference type="SUPFAM" id="SSF46785">
    <property type="entry name" value="Winged helix' DNA-binding domain"/>
    <property type="match status" value="1"/>
</dbReference>
<dbReference type="InterPro" id="IPR036388">
    <property type="entry name" value="WH-like_DNA-bd_sf"/>
</dbReference>
<dbReference type="PANTHER" id="PTHR30126:SF40">
    <property type="entry name" value="HTH-TYPE TRANSCRIPTIONAL REGULATOR GLTR"/>
    <property type="match status" value="1"/>
</dbReference>
<dbReference type="Proteomes" id="UP000033558">
    <property type="component" value="Unassembled WGS sequence"/>
</dbReference>
<dbReference type="PANTHER" id="PTHR30126">
    <property type="entry name" value="HTH-TYPE TRANSCRIPTIONAL REGULATOR"/>
    <property type="match status" value="1"/>
</dbReference>
<gene>
    <name evidence="6" type="ORF">JG30_08560</name>
</gene>
<dbReference type="Pfam" id="PF00126">
    <property type="entry name" value="HTH_1"/>
    <property type="match status" value="1"/>
</dbReference>
<dbReference type="PRINTS" id="PR00039">
    <property type="entry name" value="HTHLYSR"/>
</dbReference>